<dbReference type="AlphaFoldDB" id="A0A8J7GQ58"/>
<evidence type="ECO:0000313" key="3">
    <source>
        <dbReference type="Proteomes" id="UP000622552"/>
    </source>
</evidence>
<dbReference type="InterPro" id="IPR039564">
    <property type="entry name" value="Peptidase_C39-like"/>
</dbReference>
<feature type="domain" description="Peptidase C39-like" evidence="1">
    <location>
        <begin position="206"/>
        <end position="357"/>
    </location>
</feature>
<reference evidence="2" key="1">
    <citation type="submission" date="2020-11" db="EMBL/GenBank/DDBJ databases">
        <title>Sequencing the genomes of 1000 actinobacteria strains.</title>
        <authorList>
            <person name="Klenk H.-P."/>
        </authorList>
    </citation>
    <scope>NUCLEOTIDE SEQUENCE</scope>
    <source>
        <strain evidence="2">DSM 45356</strain>
    </source>
</reference>
<evidence type="ECO:0000313" key="2">
    <source>
        <dbReference type="EMBL" id="MBG6141382.1"/>
    </source>
</evidence>
<dbReference type="Proteomes" id="UP000622552">
    <property type="component" value="Unassembled WGS sequence"/>
</dbReference>
<comment type="caution">
    <text evidence="2">The sequence shown here is derived from an EMBL/GenBank/DDBJ whole genome shotgun (WGS) entry which is preliminary data.</text>
</comment>
<name>A0A8J7GQ58_9ACTN</name>
<evidence type="ECO:0000259" key="1">
    <source>
        <dbReference type="Pfam" id="PF13529"/>
    </source>
</evidence>
<gene>
    <name evidence="2" type="ORF">IW245_007576</name>
</gene>
<accession>A0A8J7GQ58</accession>
<dbReference type="RefSeq" id="WP_197007808.1">
    <property type="nucleotide sequence ID" value="NZ_BONS01000013.1"/>
</dbReference>
<proteinExistence type="predicted"/>
<dbReference type="EMBL" id="JADOUF010000001">
    <property type="protein sequence ID" value="MBG6141382.1"/>
    <property type="molecule type" value="Genomic_DNA"/>
</dbReference>
<keyword evidence="3" id="KW-1185">Reference proteome</keyword>
<dbReference type="Pfam" id="PF13529">
    <property type="entry name" value="Peptidase_C39_2"/>
    <property type="match status" value="1"/>
</dbReference>
<dbReference type="Gene3D" id="3.90.70.10">
    <property type="entry name" value="Cysteine proteinases"/>
    <property type="match status" value="1"/>
</dbReference>
<protein>
    <recommendedName>
        <fullName evidence="1">Peptidase C39-like domain-containing protein</fullName>
    </recommendedName>
</protein>
<organism evidence="2 3">
    <name type="scientific">Longispora fulva</name>
    <dbReference type="NCBI Taxonomy" id="619741"/>
    <lineage>
        <taxon>Bacteria</taxon>
        <taxon>Bacillati</taxon>
        <taxon>Actinomycetota</taxon>
        <taxon>Actinomycetes</taxon>
        <taxon>Micromonosporales</taxon>
        <taxon>Micromonosporaceae</taxon>
        <taxon>Longispora</taxon>
    </lineage>
</organism>
<sequence>MRYATYSESLVPAEPSGPPRHVAYRAVDLAGGHGAGAGYSRGAVILTAPVGTVSYTDPFVAHAAAQDFEYGQWTTPEVVAPFGFTDLIASWYADTPEGTWIEIAAQVRGTAGTSSWLTLARWSGDDSTVHPTSVPGQREATGRVSTDAWLAADGNEGVGWRLRVTLMRPAGTELFPTLRYLGAMVSALPSEVPGPSAPGPTVGRVLDVPSYSQRLHAGQYPHWDGGGDSWCSPTSTSMVLRYWTDGPHPDEFDWVEPDYVDRHVHHAVRHCYDYSYGGAGNWSFNTAYAARYGLDAFVTRLRDLREAEEFIAAGIPLVASIRVVAGELDGAGYTASGHLLVIAGFTPGGDVVCHDPAAPDSGSVRRVYRRGQLEKAWLGASGGIVYVIRREDVPLPARRAEANW</sequence>